<comment type="caution">
    <text evidence="2">The sequence shown here is derived from an EMBL/GenBank/DDBJ whole genome shotgun (WGS) entry which is preliminary data.</text>
</comment>
<accession>A0A9P4NCI6</accession>
<dbReference type="EMBL" id="ML986579">
    <property type="protein sequence ID" value="KAF2270590.1"/>
    <property type="molecule type" value="Genomic_DNA"/>
</dbReference>
<dbReference type="Proteomes" id="UP000800093">
    <property type="component" value="Unassembled WGS sequence"/>
</dbReference>
<reference evidence="3" key="1">
    <citation type="journal article" date="2020" name="Stud. Mycol.">
        <title>101 Dothideomycetes genomes: A test case for predicting lifestyles and emergence of pathogens.</title>
        <authorList>
            <person name="Haridas S."/>
            <person name="Albert R."/>
            <person name="Binder M."/>
            <person name="Bloem J."/>
            <person name="LaButti K."/>
            <person name="Salamov A."/>
            <person name="Andreopoulos B."/>
            <person name="Baker S."/>
            <person name="Barry K."/>
            <person name="Bills G."/>
            <person name="Bluhm B."/>
            <person name="Cannon C."/>
            <person name="Castanera R."/>
            <person name="Culley D."/>
            <person name="Daum C."/>
            <person name="Ezra D."/>
            <person name="Gonzalez J."/>
            <person name="Henrissat B."/>
            <person name="Kuo A."/>
            <person name="Liang C."/>
            <person name="Lipzen A."/>
            <person name="Lutzoni F."/>
            <person name="Magnuson J."/>
            <person name="Mondo S."/>
            <person name="Nolan M."/>
            <person name="Ohm R."/>
            <person name="Pangilinan J."/>
            <person name="Park H.-J."/>
            <person name="Ramirez L."/>
            <person name="Alfaro M."/>
            <person name="Sun H."/>
            <person name="Tritt A."/>
            <person name="Yoshinaga Y."/>
            <person name="Zwiers L.-H."/>
            <person name="Turgeon B."/>
            <person name="Goodwin S."/>
            <person name="Spatafora J."/>
            <person name="Crous P."/>
            <person name="Grigoriev I."/>
        </authorList>
    </citation>
    <scope>NUCLEOTIDE SEQUENCE [LARGE SCALE GENOMIC DNA]</scope>
    <source>
        <strain evidence="3">CBS 304.66</strain>
    </source>
</reference>
<evidence type="ECO:0000313" key="3">
    <source>
        <dbReference type="Proteomes" id="UP000800093"/>
    </source>
</evidence>
<evidence type="ECO:0000256" key="1">
    <source>
        <dbReference type="SAM" id="MobiDB-lite"/>
    </source>
</evidence>
<feature type="compositionally biased region" description="Polar residues" evidence="1">
    <location>
        <begin position="189"/>
        <end position="199"/>
    </location>
</feature>
<dbReference type="AlphaFoldDB" id="A0A9P4NCI6"/>
<evidence type="ECO:0000313" key="2">
    <source>
        <dbReference type="EMBL" id="KAF2270590.1"/>
    </source>
</evidence>
<dbReference type="OrthoDB" id="5395975at2759"/>
<keyword evidence="3" id="KW-1185">Reference proteome</keyword>
<sequence>MEEILAHVSAPATRTNGDLYFSLVVAYLDFIPVTSSSSRTQVNVNDKKKSQTMASISLEDQNEDLGHMFVSNTSNESYGSFPSHVSSESLQRHVNISAAKCSFSSVCDPLDDKRRFGGLEQIQTSRRIQERPRVAVIKDLRSISRPMLDSVDIPSFIEDTQLAAQAIESKIFNKLSTTSEDTSEDGSWPRTSGYNAPQSQHRTELIGRLPREHSFFESVPITPLDRLVLRIPSSQTLAIASTHGSQERSRNFDNPREPPDFSKLPYEAFPPAPKVSIESPGSLPSQLTNYLATIRAQNPDLYMPSSQ</sequence>
<name>A0A9P4NCI6_9PLEO</name>
<proteinExistence type="predicted"/>
<protein>
    <submittedName>
        <fullName evidence="2">Uncharacterized protein</fullName>
    </submittedName>
</protein>
<feature type="region of interest" description="Disordered" evidence="1">
    <location>
        <begin position="176"/>
        <end position="199"/>
    </location>
</feature>
<feature type="compositionally biased region" description="Basic and acidic residues" evidence="1">
    <location>
        <begin position="245"/>
        <end position="260"/>
    </location>
</feature>
<feature type="region of interest" description="Disordered" evidence="1">
    <location>
        <begin position="239"/>
        <end position="281"/>
    </location>
</feature>
<gene>
    <name evidence="2" type="ORF">CC78DRAFT_611476</name>
</gene>
<organism evidence="2 3">
    <name type="scientific">Lojkania enalia</name>
    <dbReference type="NCBI Taxonomy" id="147567"/>
    <lineage>
        <taxon>Eukaryota</taxon>
        <taxon>Fungi</taxon>
        <taxon>Dikarya</taxon>
        <taxon>Ascomycota</taxon>
        <taxon>Pezizomycotina</taxon>
        <taxon>Dothideomycetes</taxon>
        <taxon>Pleosporomycetidae</taxon>
        <taxon>Pleosporales</taxon>
        <taxon>Pleosporales incertae sedis</taxon>
        <taxon>Lojkania</taxon>
    </lineage>
</organism>